<keyword evidence="2" id="KW-1185">Reference proteome</keyword>
<name>A0ABQ9JKS5_9CUCU</name>
<dbReference type="EMBL" id="JAPWTJ010000403">
    <property type="protein sequence ID" value="KAJ8978790.1"/>
    <property type="molecule type" value="Genomic_DNA"/>
</dbReference>
<dbReference type="Gene3D" id="6.10.250.1380">
    <property type="match status" value="1"/>
</dbReference>
<gene>
    <name evidence="1" type="ORF">NQ317_015514</name>
</gene>
<comment type="caution">
    <text evidence="1">The sequence shown here is derived from an EMBL/GenBank/DDBJ whole genome shotgun (WGS) entry which is preliminary data.</text>
</comment>
<organism evidence="1 2">
    <name type="scientific">Molorchus minor</name>
    <dbReference type="NCBI Taxonomy" id="1323400"/>
    <lineage>
        <taxon>Eukaryota</taxon>
        <taxon>Metazoa</taxon>
        <taxon>Ecdysozoa</taxon>
        <taxon>Arthropoda</taxon>
        <taxon>Hexapoda</taxon>
        <taxon>Insecta</taxon>
        <taxon>Pterygota</taxon>
        <taxon>Neoptera</taxon>
        <taxon>Endopterygota</taxon>
        <taxon>Coleoptera</taxon>
        <taxon>Polyphaga</taxon>
        <taxon>Cucujiformia</taxon>
        <taxon>Chrysomeloidea</taxon>
        <taxon>Cerambycidae</taxon>
        <taxon>Lamiinae</taxon>
        <taxon>Monochamini</taxon>
        <taxon>Molorchus</taxon>
    </lineage>
</organism>
<reference evidence="1" key="1">
    <citation type="journal article" date="2023" name="Insect Mol. Biol.">
        <title>Genome sequencing provides insights into the evolution of gene families encoding plant cell wall-degrading enzymes in longhorned beetles.</title>
        <authorList>
            <person name="Shin N.R."/>
            <person name="Okamura Y."/>
            <person name="Kirsch R."/>
            <person name="Pauchet Y."/>
        </authorList>
    </citation>
    <scope>NUCLEOTIDE SEQUENCE</scope>
    <source>
        <strain evidence="1">MMC_N1</strain>
    </source>
</reference>
<proteinExistence type="predicted"/>
<evidence type="ECO:0000313" key="2">
    <source>
        <dbReference type="Proteomes" id="UP001162164"/>
    </source>
</evidence>
<protein>
    <recommendedName>
        <fullName evidence="3">Ska2 N-terminal domain-containing protein</fullName>
    </recommendedName>
</protein>
<sequence>MEQVMEDLENKMKKTDETMDTLALQVGNIESEIFLGDGEQIEVTDLLRSVGDVKTSYQNLRKELMEVQDLQKQLSSTLHVQLQLMQAKFNKLKEKLSQGAIPHANWDQK</sequence>
<evidence type="ECO:0008006" key="3">
    <source>
        <dbReference type="Google" id="ProtNLM"/>
    </source>
</evidence>
<accession>A0ABQ9JKS5</accession>
<evidence type="ECO:0000313" key="1">
    <source>
        <dbReference type="EMBL" id="KAJ8978790.1"/>
    </source>
</evidence>
<dbReference type="Proteomes" id="UP001162164">
    <property type="component" value="Unassembled WGS sequence"/>
</dbReference>